<gene>
    <name evidence="4" type="ORF">NESM_000871100</name>
</gene>
<dbReference type="AlphaFoldDB" id="A0AAW0EYY6"/>
<protein>
    <submittedName>
        <fullName evidence="4">CAP-Gly domain containing protein</fullName>
    </submittedName>
</protein>
<evidence type="ECO:0000313" key="4">
    <source>
        <dbReference type="EMBL" id="KAK7199029.1"/>
    </source>
</evidence>
<feature type="coiled-coil region" evidence="1">
    <location>
        <begin position="512"/>
        <end position="599"/>
    </location>
</feature>
<dbReference type="SMART" id="SM01052">
    <property type="entry name" value="CAP_GLY"/>
    <property type="match status" value="1"/>
</dbReference>
<feature type="compositionally biased region" description="Basic and acidic residues" evidence="2">
    <location>
        <begin position="461"/>
        <end position="485"/>
    </location>
</feature>
<dbReference type="Gene3D" id="2.30.30.190">
    <property type="entry name" value="CAP Gly-rich-like domain"/>
    <property type="match status" value="1"/>
</dbReference>
<evidence type="ECO:0000256" key="2">
    <source>
        <dbReference type="SAM" id="MobiDB-lite"/>
    </source>
</evidence>
<feature type="domain" description="CAP-Gly" evidence="3">
    <location>
        <begin position="43"/>
        <end position="85"/>
    </location>
</feature>
<proteinExistence type="predicted"/>
<name>A0AAW0EYY6_9TRYP</name>
<dbReference type="Proteomes" id="UP001430356">
    <property type="component" value="Unassembled WGS sequence"/>
</dbReference>
<feature type="compositionally biased region" description="Basic and acidic residues" evidence="2">
    <location>
        <begin position="319"/>
        <end position="330"/>
    </location>
</feature>
<accession>A0AAW0EYY6</accession>
<keyword evidence="1" id="KW-0175">Coiled coil</keyword>
<dbReference type="PANTHER" id="PTHR18916:SF83">
    <property type="entry name" value="TIP ELONGATION PROTEIN 1"/>
    <property type="match status" value="1"/>
</dbReference>
<dbReference type="SUPFAM" id="SSF74924">
    <property type="entry name" value="Cap-Gly domain"/>
    <property type="match status" value="1"/>
</dbReference>
<organism evidence="4 5">
    <name type="scientific">Novymonas esmeraldas</name>
    <dbReference type="NCBI Taxonomy" id="1808958"/>
    <lineage>
        <taxon>Eukaryota</taxon>
        <taxon>Discoba</taxon>
        <taxon>Euglenozoa</taxon>
        <taxon>Kinetoplastea</taxon>
        <taxon>Metakinetoplastina</taxon>
        <taxon>Trypanosomatida</taxon>
        <taxon>Trypanosomatidae</taxon>
        <taxon>Novymonas</taxon>
    </lineage>
</organism>
<feature type="region of interest" description="Disordered" evidence="2">
    <location>
        <begin position="221"/>
        <end position="241"/>
    </location>
</feature>
<dbReference type="InterPro" id="IPR000938">
    <property type="entry name" value="CAP-Gly_domain"/>
</dbReference>
<dbReference type="PANTHER" id="PTHR18916">
    <property type="entry name" value="DYNACTIN 1-RELATED MICROTUBULE-BINDING"/>
    <property type="match status" value="1"/>
</dbReference>
<feature type="region of interest" description="Disordered" evidence="2">
    <location>
        <begin position="461"/>
        <end position="486"/>
    </location>
</feature>
<evidence type="ECO:0000259" key="3">
    <source>
        <dbReference type="PROSITE" id="PS50245"/>
    </source>
</evidence>
<feature type="region of interest" description="Disordered" evidence="2">
    <location>
        <begin position="319"/>
        <end position="344"/>
    </location>
</feature>
<dbReference type="PROSITE" id="PS50245">
    <property type="entry name" value="CAP_GLY_2"/>
    <property type="match status" value="1"/>
</dbReference>
<reference evidence="4 5" key="1">
    <citation type="journal article" date="2021" name="MBio">
        <title>A New Model Trypanosomatid, Novymonas esmeraldas: Genomic Perception of Its 'Candidatus Pandoraea novymonadis' Endosymbiont.</title>
        <authorList>
            <person name="Zakharova A."/>
            <person name="Saura A."/>
            <person name="Butenko A."/>
            <person name="Podesvova L."/>
            <person name="Warmusova S."/>
            <person name="Kostygov A.Y."/>
            <person name="Nenarokova A."/>
            <person name="Lukes J."/>
            <person name="Opperdoes F.R."/>
            <person name="Yurchenko V."/>
        </authorList>
    </citation>
    <scope>NUCLEOTIDE SEQUENCE [LARGE SCALE GENOMIC DNA]</scope>
    <source>
        <strain evidence="4 5">E262AT.01</strain>
    </source>
</reference>
<feature type="compositionally biased region" description="Basic and acidic residues" evidence="2">
    <location>
        <begin position="221"/>
        <end position="238"/>
    </location>
</feature>
<comment type="caution">
    <text evidence="4">The sequence shown here is derived from an EMBL/GenBank/DDBJ whole genome shotgun (WGS) entry which is preliminary data.</text>
</comment>
<evidence type="ECO:0000313" key="5">
    <source>
        <dbReference type="Proteomes" id="UP001430356"/>
    </source>
</evidence>
<dbReference type="Pfam" id="PF01302">
    <property type="entry name" value="CAP_GLY"/>
    <property type="match status" value="1"/>
</dbReference>
<feature type="coiled-coil region" evidence="1">
    <location>
        <begin position="101"/>
        <end position="156"/>
    </location>
</feature>
<keyword evidence="5" id="KW-1185">Reference proteome</keyword>
<sequence>MPHTAPPPPPPPPPPLLPINSFIEVLPVAPQVERRRGILRFLGLTDFADGEWAGVELVGCDGRNDGAVKGLSYFRCAPGQGLFVRPNLVVPFTPSIPAETLTAAETALATASATCEALTQELQSTRREAAEQATERARLEEQLRGAQEEIGVLRSAIATQEAAASAAAAAAADNDDGDEDLAMQVQMEEERLALLHQLEVAEAELKALRLSSSDVAAARDAAERRARHAEDRLHHSEAAESALRTRNAELEAQLTRARDEAAAGAIAAAQSSASSCEAAAAAASAAKEAELAELRAAGQAMARTHQQLQDAVAREHARAAEAEERYEALQRRQQQRGTTHESEVADLQAEVAAARAESIAQARRSAAELAALEVRLTSEKDAAVAAQRDAATQAQRERDELQELCQLLEEEMAEQKTQSDALTRVVEELGAANAAAGSASSLSLQEADELRRALAEARASEERAAAAAEDARRERDEERGRRRSDAAAAAVAMAAAAATVAEHEAGGGPNALQQCRNDLDEARARILRLSSAEDVAQELQRRCNELTAEVLAQRAAAQKADDEAAAALTAAQHLHAQEAAQLRDACDLAQRELASLSAQLDPAGVTPAGAAPRDAAPTTPLETVCAARQAMRIRSLERRLLECQATRLSSVLCSVPTCTARASLSAPLPAPAERLLDFTTREACAASVKALFVSPATASRS</sequence>
<dbReference type="InterPro" id="IPR036859">
    <property type="entry name" value="CAP-Gly_dom_sf"/>
</dbReference>
<evidence type="ECO:0000256" key="1">
    <source>
        <dbReference type="SAM" id="Coils"/>
    </source>
</evidence>
<dbReference type="EMBL" id="JAECZO010000202">
    <property type="protein sequence ID" value="KAK7199029.1"/>
    <property type="molecule type" value="Genomic_DNA"/>
</dbReference>